<gene>
    <name evidence="1" type="ORF">B296_00010844</name>
</gene>
<sequence>MLQPLLDRGPSIGFTRRGAVPTRHGSADYDVDLSFDHVDRTCLAISLRLPVWVVHSPLDIMTEVFLADQVLDLVLQVPTLFGVVVVFMVEMNLPLSLSLGLVLMWFSGARSPFPLIWRKILVRVELRGVIGGRGRLKSGPSILLLGSPEVDPLGDASILHAF</sequence>
<dbReference type="Proteomes" id="UP000287651">
    <property type="component" value="Unassembled WGS sequence"/>
</dbReference>
<protein>
    <submittedName>
        <fullName evidence="1">Uncharacterized protein</fullName>
    </submittedName>
</protein>
<evidence type="ECO:0000313" key="2">
    <source>
        <dbReference type="Proteomes" id="UP000287651"/>
    </source>
</evidence>
<dbReference type="AlphaFoldDB" id="A0A427ATH9"/>
<accession>A0A427ATH9</accession>
<organism evidence="1 2">
    <name type="scientific">Ensete ventricosum</name>
    <name type="common">Abyssinian banana</name>
    <name type="synonym">Musa ensete</name>
    <dbReference type="NCBI Taxonomy" id="4639"/>
    <lineage>
        <taxon>Eukaryota</taxon>
        <taxon>Viridiplantae</taxon>
        <taxon>Streptophyta</taxon>
        <taxon>Embryophyta</taxon>
        <taxon>Tracheophyta</taxon>
        <taxon>Spermatophyta</taxon>
        <taxon>Magnoliopsida</taxon>
        <taxon>Liliopsida</taxon>
        <taxon>Zingiberales</taxon>
        <taxon>Musaceae</taxon>
        <taxon>Ensete</taxon>
    </lineage>
</organism>
<reference evidence="1 2" key="1">
    <citation type="journal article" date="2014" name="Agronomy (Basel)">
        <title>A Draft Genome Sequence for Ensete ventricosum, the Drought-Tolerant Tree Against Hunger.</title>
        <authorList>
            <person name="Harrison J."/>
            <person name="Moore K.A."/>
            <person name="Paszkiewicz K."/>
            <person name="Jones T."/>
            <person name="Grant M."/>
            <person name="Ambacheew D."/>
            <person name="Muzemil S."/>
            <person name="Studholme D.J."/>
        </authorList>
    </citation>
    <scope>NUCLEOTIDE SEQUENCE [LARGE SCALE GENOMIC DNA]</scope>
</reference>
<dbReference type="EMBL" id="AMZH03001362">
    <property type="protein sequence ID" value="RRT79568.1"/>
    <property type="molecule type" value="Genomic_DNA"/>
</dbReference>
<evidence type="ECO:0000313" key="1">
    <source>
        <dbReference type="EMBL" id="RRT79568.1"/>
    </source>
</evidence>
<proteinExistence type="predicted"/>
<comment type="caution">
    <text evidence="1">The sequence shown here is derived from an EMBL/GenBank/DDBJ whole genome shotgun (WGS) entry which is preliminary data.</text>
</comment>
<name>A0A427ATH9_ENSVE</name>